<accession>A0A4R6TRA5</accession>
<evidence type="ECO:0000313" key="2">
    <source>
        <dbReference type="EMBL" id="TDQ36080.1"/>
    </source>
</evidence>
<name>A0A4R6TRA5_9BACI</name>
<dbReference type="AlphaFoldDB" id="A0A4R6TRA5"/>
<dbReference type="Gene3D" id="3.40.190.10">
    <property type="entry name" value="Periplasmic binding protein-like II"/>
    <property type="match status" value="2"/>
</dbReference>
<dbReference type="SUPFAM" id="SSF53850">
    <property type="entry name" value="Periplasmic binding protein-like II"/>
    <property type="match status" value="1"/>
</dbReference>
<dbReference type="RefSeq" id="WP_133581819.1">
    <property type="nucleotide sequence ID" value="NZ_SNYJ01000020.1"/>
</dbReference>
<dbReference type="Proteomes" id="UP000295632">
    <property type="component" value="Unassembled WGS sequence"/>
</dbReference>
<comment type="caution">
    <text evidence="2">The sequence shown here is derived from an EMBL/GenBank/DDBJ whole genome shotgun (WGS) entry which is preliminary data.</text>
</comment>
<dbReference type="OrthoDB" id="9787283at2"/>
<dbReference type="Pfam" id="PF01547">
    <property type="entry name" value="SBP_bac_1"/>
    <property type="match status" value="1"/>
</dbReference>
<evidence type="ECO:0000256" key="1">
    <source>
        <dbReference type="SAM" id="SignalP"/>
    </source>
</evidence>
<reference evidence="2 3" key="1">
    <citation type="submission" date="2019-03" db="EMBL/GenBank/DDBJ databases">
        <title>Genomic Encyclopedia of Type Strains, Phase IV (KMG-IV): sequencing the most valuable type-strain genomes for metagenomic binning, comparative biology and taxonomic classification.</title>
        <authorList>
            <person name="Goeker M."/>
        </authorList>
    </citation>
    <scope>NUCLEOTIDE SEQUENCE [LARGE SCALE GENOMIC DNA]</scope>
    <source>
        <strain evidence="2 3">DSM 28697</strain>
    </source>
</reference>
<gene>
    <name evidence="2" type="ORF">EV213_12011</name>
</gene>
<keyword evidence="1" id="KW-0732">Signal</keyword>
<sequence length="525" mass="58935">MKRKVVSSLVGAALLLSACSGQQAAEENTVDVTVNPEGFPIVDEQLTLSMFGPSAGAAEWEDMHFFQEMAERTNIQFDFTTPALESIETQKNLMFASGDYPGIIFGGSLTTEEQVDYGSQGILLPLNDLIEEHAPNIQKMFEEFPEIEKTVTATDGNIYALPNVNQGIVWARGPLWYNNAWLEALDVEELPSTTDEMYDLLMRFKTEDPNGNGEADEIPLTAYGIEDIRQWFLGAFGHLDPSVEVIDGEVMLGAIQPGYKGYLEYMHKLYTDGLLDPESFSQTAEQKTGKGKANRLGLFANWFPHFTLGGPDDSTDNPMMRAIKSDMVDEPVLPKSDGVSVGQFAITNANPSPEASIRWIDYLYSEEGATLLNIGEEGLFWEWADDSETVRVHKETPDQYTNAEEWRSTLTPDYGVPTPKRAFPDLDLSWKDNTFTKFIFNETEEKFTPYAQVPIPELFLTKEEQGEVSRIRADLDAFVEQMEAKFITGQRPLSEWDDYVATIEDMNAARLVEIYADAYARYNGE</sequence>
<dbReference type="InterPro" id="IPR050490">
    <property type="entry name" value="Bact_solute-bd_prot1"/>
</dbReference>
<protein>
    <submittedName>
        <fullName evidence="2">Putative aldouronate transport system substrate-binding protein</fullName>
    </submittedName>
</protein>
<dbReference type="PANTHER" id="PTHR43649">
    <property type="entry name" value="ARABINOSE-BINDING PROTEIN-RELATED"/>
    <property type="match status" value="1"/>
</dbReference>
<feature type="signal peptide" evidence="1">
    <location>
        <begin position="1"/>
        <end position="24"/>
    </location>
</feature>
<feature type="chain" id="PRO_5020745876" evidence="1">
    <location>
        <begin position="25"/>
        <end position="525"/>
    </location>
</feature>
<dbReference type="PROSITE" id="PS51257">
    <property type="entry name" value="PROKAR_LIPOPROTEIN"/>
    <property type="match status" value="1"/>
</dbReference>
<proteinExistence type="predicted"/>
<evidence type="ECO:0000313" key="3">
    <source>
        <dbReference type="Proteomes" id="UP000295632"/>
    </source>
</evidence>
<organism evidence="2 3">
    <name type="scientific">Aureibacillus halotolerans</name>
    <dbReference type="NCBI Taxonomy" id="1508390"/>
    <lineage>
        <taxon>Bacteria</taxon>
        <taxon>Bacillati</taxon>
        <taxon>Bacillota</taxon>
        <taxon>Bacilli</taxon>
        <taxon>Bacillales</taxon>
        <taxon>Bacillaceae</taxon>
        <taxon>Aureibacillus</taxon>
    </lineage>
</organism>
<keyword evidence="3" id="KW-1185">Reference proteome</keyword>
<dbReference type="InterPro" id="IPR006059">
    <property type="entry name" value="SBP"/>
</dbReference>
<dbReference type="PANTHER" id="PTHR43649:SF12">
    <property type="entry name" value="DIACETYLCHITOBIOSE BINDING PROTEIN DASA"/>
    <property type="match status" value="1"/>
</dbReference>
<dbReference type="EMBL" id="SNYJ01000020">
    <property type="protein sequence ID" value="TDQ36080.1"/>
    <property type="molecule type" value="Genomic_DNA"/>
</dbReference>